<name>J9EFJ8_WUCBA</name>
<accession>J9EFJ8</accession>
<dbReference type="EMBL" id="ADBV01003814">
    <property type="protein sequence ID" value="EJW81231.1"/>
    <property type="molecule type" value="Genomic_DNA"/>
</dbReference>
<protein>
    <submittedName>
        <fullName evidence="1">Uncharacterized protein</fullName>
    </submittedName>
</protein>
<evidence type="ECO:0000313" key="2">
    <source>
        <dbReference type="Proteomes" id="UP000004810"/>
    </source>
</evidence>
<sequence>MKISTDLLTSFPVRFLLVPTIRKIKSFYQINKCFEIESLHLEEIKESGLMEASKEKYEQTHTTISNKKRQKQNKSLAALSICMSKVGQVFSLSLSVFNIQNDGQQVRKVINPLYRPFPTLSLLLTPSSSK</sequence>
<dbReference type="AlphaFoldDB" id="J9EFJ8"/>
<reference evidence="2" key="1">
    <citation type="submission" date="2012-08" db="EMBL/GenBank/DDBJ databases">
        <title>The Genome Sequence of Wuchereria bancrofti.</title>
        <authorList>
            <person name="Nutman T.B."/>
            <person name="Fink D.L."/>
            <person name="Russ C."/>
            <person name="Young S."/>
            <person name="Zeng Q."/>
            <person name="Koehrsen M."/>
            <person name="Alvarado L."/>
            <person name="Berlin A."/>
            <person name="Chapman S.B."/>
            <person name="Chen Z."/>
            <person name="Freedman E."/>
            <person name="Gellesch M."/>
            <person name="Goldberg J."/>
            <person name="Griggs A."/>
            <person name="Gujja S."/>
            <person name="Heilman E.R."/>
            <person name="Heiman D."/>
            <person name="Hepburn T."/>
            <person name="Howarth C."/>
            <person name="Jen D."/>
            <person name="Larson L."/>
            <person name="Lewis B."/>
            <person name="Mehta T."/>
            <person name="Park D."/>
            <person name="Pearson M."/>
            <person name="Roberts A."/>
            <person name="Saif S."/>
            <person name="Shea T."/>
            <person name="Shenoy N."/>
            <person name="Sisk P."/>
            <person name="Stolte C."/>
            <person name="Sykes S."/>
            <person name="Walk T."/>
            <person name="White J."/>
            <person name="Yandava C."/>
            <person name="Haas B."/>
            <person name="Henn M.R."/>
            <person name="Nusbaum C."/>
            <person name="Birren B."/>
        </authorList>
    </citation>
    <scope>NUCLEOTIDE SEQUENCE [LARGE SCALE GENOMIC DNA]</scope>
    <source>
        <strain evidence="2">NA</strain>
    </source>
</reference>
<comment type="caution">
    <text evidence="1">The sequence shown here is derived from an EMBL/GenBank/DDBJ whole genome shotgun (WGS) entry which is preliminary data.</text>
</comment>
<proteinExistence type="predicted"/>
<gene>
    <name evidence="1" type="ORF">WUBG_07860</name>
</gene>
<evidence type="ECO:0000313" key="1">
    <source>
        <dbReference type="EMBL" id="EJW81231.1"/>
    </source>
</evidence>
<organism evidence="1 2">
    <name type="scientific">Wuchereria bancrofti</name>
    <dbReference type="NCBI Taxonomy" id="6293"/>
    <lineage>
        <taxon>Eukaryota</taxon>
        <taxon>Metazoa</taxon>
        <taxon>Ecdysozoa</taxon>
        <taxon>Nematoda</taxon>
        <taxon>Chromadorea</taxon>
        <taxon>Rhabditida</taxon>
        <taxon>Spirurina</taxon>
        <taxon>Spiruromorpha</taxon>
        <taxon>Filarioidea</taxon>
        <taxon>Onchocercidae</taxon>
        <taxon>Wuchereria</taxon>
    </lineage>
</organism>
<dbReference type="Proteomes" id="UP000004810">
    <property type="component" value="Unassembled WGS sequence"/>
</dbReference>